<dbReference type="InterPro" id="IPR036318">
    <property type="entry name" value="FAD-bd_PCMH-like_sf"/>
</dbReference>
<dbReference type="EMBL" id="ML119157">
    <property type="protein sequence ID" value="RPB08967.1"/>
    <property type="molecule type" value="Genomic_DNA"/>
</dbReference>
<proteinExistence type="inferred from homology"/>
<reference evidence="5 6" key="1">
    <citation type="journal article" date="2018" name="Nat. Ecol. Evol.">
        <title>Pezizomycetes genomes reveal the molecular basis of ectomycorrhizal truffle lifestyle.</title>
        <authorList>
            <person name="Murat C."/>
            <person name="Payen T."/>
            <person name="Noel B."/>
            <person name="Kuo A."/>
            <person name="Morin E."/>
            <person name="Chen J."/>
            <person name="Kohler A."/>
            <person name="Krizsan K."/>
            <person name="Balestrini R."/>
            <person name="Da Silva C."/>
            <person name="Montanini B."/>
            <person name="Hainaut M."/>
            <person name="Levati E."/>
            <person name="Barry K.W."/>
            <person name="Belfiori B."/>
            <person name="Cichocki N."/>
            <person name="Clum A."/>
            <person name="Dockter R.B."/>
            <person name="Fauchery L."/>
            <person name="Guy J."/>
            <person name="Iotti M."/>
            <person name="Le Tacon F."/>
            <person name="Lindquist E.A."/>
            <person name="Lipzen A."/>
            <person name="Malagnac F."/>
            <person name="Mello A."/>
            <person name="Molinier V."/>
            <person name="Miyauchi S."/>
            <person name="Poulain J."/>
            <person name="Riccioni C."/>
            <person name="Rubini A."/>
            <person name="Sitrit Y."/>
            <person name="Splivallo R."/>
            <person name="Traeger S."/>
            <person name="Wang M."/>
            <person name="Zifcakova L."/>
            <person name="Wipf D."/>
            <person name="Zambonelli A."/>
            <person name="Paolocci F."/>
            <person name="Nowrousian M."/>
            <person name="Ottonello S."/>
            <person name="Baldrian P."/>
            <person name="Spatafora J.W."/>
            <person name="Henrissat B."/>
            <person name="Nagy L.G."/>
            <person name="Aury J.M."/>
            <person name="Wincker P."/>
            <person name="Grigoriev I.V."/>
            <person name="Bonfante P."/>
            <person name="Martin F.M."/>
        </authorList>
    </citation>
    <scope>NUCLEOTIDE SEQUENCE [LARGE SCALE GENOMIC DNA]</scope>
    <source>
        <strain evidence="5 6">CCBAS932</strain>
    </source>
</reference>
<evidence type="ECO:0000259" key="4">
    <source>
        <dbReference type="PROSITE" id="PS51387"/>
    </source>
</evidence>
<protein>
    <submittedName>
        <fullName evidence="5">FAD binding domain protein</fullName>
    </submittedName>
</protein>
<dbReference type="InterPro" id="IPR016169">
    <property type="entry name" value="FAD-bd_PCMH_sub2"/>
</dbReference>
<evidence type="ECO:0000256" key="2">
    <source>
        <dbReference type="ARBA" id="ARBA00023002"/>
    </source>
</evidence>
<dbReference type="InterPro" id="IPR012951">
    <property type="entry name" value="BBE"/>
</dbReference>
<dbReference type="AlphaFoldDB" id="A0A3N4KEQ0"/>
<evidence type="ECO:0000256" key="3">
    <source>
        <dbReference type="SAM" id="SignalP"/>
    </source>
</evidence>
<dbReference type="OrthoDB" id="9983560at2759"/>
<feature type="signal peptide" evidence="3">
    <location>
        <begin position="1"/>
        <end position="27"/>
    </location>
</feature>
<dbReference type="SUPFAM" id="SSF56176">
    <property type="entry name" value="FAD-binding/transporter-associated domain-like"/>
    <property type="match status" value="1"/>
</dbReference>
<dbReference type="InParanoid" id="A0A3N4KEQ0"/>
<dbReference type="Pfam" id="PF08031">
    <property type="entry name" value="BBE"/>
    <property type="match status" value="1"/>
</dbReference>
<organism evidence="5 6">
    <name type="scientific">Morchella conica CCBAS932</name>
    <dbReference type="NCBI Taxonomy" id="1392247"/>
    <lineage>
        <taxon>Eukaryota</taxon>
        <taxon>Fungi</taxon>
        <taxon>Dikarya</taxon>
        <taxon>Ascomycota</taxon>
        <taxon>Pezizomycotina</taxon>
        <taxon>Pezizomycetes</taxon>
        <taxon>Pezizales</taxon>
        <taxon>Morchellaceae</taxon>
        <taxon>Morchella</taxon>
    </lineage>
</organism>
<evidence type="ECO:0000313" key="6">
    <source>
        <dbReference type="Proteomes" id="UP000277580"/>
    </source>
</evidence>
<name>A0A3N4KEQ0_9PEZI</name>
<dbReference type="InterPro" id="IPR006094">
    <property type="entry name" value="Oxid_FAD_bind_N"/>
</dbReference>
<gene>
    <name evidence="5" type="ORF">P167DRAFT_511608</name>
</gene>
<dbReference type="GO" id="GO:0016491">
    <property type="term" value="F:oxidoreductase activity"/>
    <property type="evidence" value="ECO:0007669"/>
    <property type="project" value="UniProtKB-KW"/>
</dbReference>
<keyword evidence="3" id="KW-0732">Signal</keyword>
<dbReference type="GO" id="GO:0071949">
    <property type="term" value="F:FAD binding"/>
    <property type="evidence" value="ECO:0007669"/>
    <property type="project" value="InterPro"/>
</dbReference>
<evidence type="ECO:0000313" key="5">
    <source>
        <dbReference type="EMBL" id="RPB08967.1"/>
    </source>
</evidence>
<dbReference type="PROSITE" id="PS51387">
    <property type="entry name" value="FAD_PCMH"/>
    <property type="match status" value="1"/>
</dbReference>
<feature type="domain" description="FAD-binding PCMH-type" evidence="4">
    <location>
        <begin position="179"/>
        <end position="358"/>
    </location>
</feature>
<accession>A0A3N4KEQ0</accession>
<dbReference type="PANTHER" id="PTHR13878">
    <property type="entry name" value="GULONOLACTONE OXIDASE"/>
    <property type="match status" value="1"/>
</dbReference>
<dbReference type="Gene3D" id="3.30.465.10">
    <property type="match status" value="2"/>
</dbReference>
<dbReference type="InterPro" id="IPR050432">
    <property type="entry name" value="FAD-linked_Oxidoreductases_BP"/>
</dbReference>
<keyword evidence="6" id="KW-1185">Reference proteome</keyword>
<evidence type="ECO:0000256" key="1">
    <source>
        <dbReference type="ARBA" id="ARBA00005466"/>
    </source>
</evidence>
<dbReference type="STRING" id="1392247.A0A3N4KEQ0"/>
<dbReference type="PANTHER" id="PTHR13878:SF91">
    <property type="entry name" value="FAD BINDING DOMAIN PROTEIN (AFU_ORTHOLOGUE AFUA_6G12070)-RELATED"/>
    <property type="match status" value="1"/>
</dbReference>
<comment type="similarity">
    <text evidence="1">Belongs to the oxygen-dependent FAD-linked oxidoreductase family.</text>
</comment>
<keyword evidence="2" id="KW-0560">Oxidoreductase</keyword>
<feature type="chain" id="PRO_5018191568" evidence="3">
    <location>
        <begin position="28"/>
        <end position="630"/>
    </location>
</feature>
<dbReference type="InterPro" id="IPR016166">
    <property type="entry name" value="FAD-bd_PCMH"/>
</dbReference>
<sequence length="630" mass="68379">MPNIVSTQRTGNWKLAALALFLSGALAIPAPDASSTDAAASSTATTEPFPYEVSTLTDADVEEYPEISFDDTVYTEADPSSKRSVSDLVCKVISADSKWPSSKIWGIVNFLTGKKLIPTVPLAAPCYNGEYYNATRCAEITASWHDSDLHDQDPTSIMSPFYQGATCMPTTDPTGSCTLGGYPNYVIKAKTVFDIQVAVNFARNFGVRLVVKNTGHDFSGKSSGANSISVWTHFFNDIKHIPKFNRLGWSGPAFKVGAGVQGRDVYAAAKAQGLAVVGGEGMTVGYAGGYLAGGGHSPLSSIYGMGADHVLEYEVVTGDGRFVTANAQKNSDLFWALRGGGGSTFGIVTSVIVKAYPDLPVTTATFSFSSTDLDAFWDAVKVYFNTFVTNADAGTYSYFSIFTGTFNMAPFFAPNLSAAEVTGLLQPLFDKLDSLNIEYTPVITEHESFFDAWQASFPKELVGYTTVQTASRLFPRANWVDDATFDKTFAVIRSVIEEQGMLLGFNMKNEFPGGGESDNSVNPAWRQSVLHAIGAASWDASATSEEIQAKRDYLTNVQMQKWRDVTPGSGAYLGESDIQEPNFQQAFYGENYARLYQLKQRFDPKGVFYARTAVGSEDWTLDLEGRLCPN</sequence>
<dbReference type="Pfam" id="PF01565">
    <property type="entry name" value="FAD_binding_4"/>
    <property type="match status" value="1"/>
</dbReference>
<dbReference type="Proteomes" id="UP000277580">
    <property type="component" value="Unassembled WGS sequence"/>
</dbReference>